<evidence type="ECO:0000256" key="1">
    <source>
        <dbReference type="ARBA" id="ARBA00004229"/>
    </source>
</evidence>
<dbReference type="EMBL" id="GISG01265339">
    <property type="protein sequence ID" value="MBA4674941.1"/>
    <property type="molecule type" value="Transcribed_RNA"/>
</dbReference>
<keyword evidence="3" id="KW-0150">Chloroplast</keyword>
<dbReference type="PANTHER" id="PTHR31403:SF51">
    <property type="entry name" value="PHOSPHOLIPASE A1-IGAMMA2, CHLOROPLASTIC"/>
    <property type="match status" value="1"/>
</dbReference>
<organism evidence="10">
    <name type="scientific">Opuntia streptacantha</name>
    <name type="common">Prickly pear cactus</name>
    <name type="synonym">Opuntia cardona</name>
    <dbReference type="NCBI Taxonomy" id="393608"/>
    <lineage>
        <taxon>Eukaryota</taxon>
        <taxon>Viridiplantae</taxon>
        <taxon>Streptophyta</taxon>
        <taxon>Embryophyta</taxon>
        <taxon>Tracheophyta</taxon>
        <taxon>Spermatophyta</taxon>
        <taxon>Magnoliopsida</taxon>
        <taxon>eudicotyledons</taxon>
        <taxon>Gunneridae</taxon>
        <taxon>Pentapetalae</taxon>
        <taxon>Caryophyllales</taxon>
        <taxon>Cactineae</taxon>
        <taxon>Cactaceae</taxon>
        <taxon>Opuntioideae</taxon>
        <taxon>Opuntia</taxon>
    </lineage>
</organism>
<keyword evidence="4" id="KW-0934">Plastid</keyword>
<protein>
    <recommendedName>
        <fullName evidence="9">Fungal lipase-type domain-containing protein</fullName>
    </recommendedName>
</protein>
<dbReference type="GO" id="GO:0008970">
    <property type="term" value="F:phospholipase A1 activity"/>
    <property type="evidence" value="ECO:0007669"/>
    <property type="project" value="UniProtKB-ARBA"/>
</dbReference>
<dbReference type="GO" id="GO:0009507">
    <property type="term" value="C:chloroplast"/>
    <property type="evidence" value="ECO:0007669"/>
    <property type="project" value="UniProtKB-SubCell"/>
</dbReference>
<comment type="similarity">
    <text evidence="2">Belongs to the AB hydrolase superfamily. Lipase family.</text>
</comment>
<keyword evidence="8" id="KW-0443">Lipid metabolism</keyword>
<dbReference type="CDD" id="cd00519">
    <property type="entry name" value="Lipase_3"/>
    <property type="match status" value="1"/>
</dbReference>
<evidence type="ECO:0000313" key="10">
    <source>
        <dbReference type="EMBL" id="MBA4674941.1"/>
    </source>
</evidence>
<reference evidence="10" key="1">
    <citation type="journal article" date="2013" name="J. Plant Res.">
        <title>Effect of fungi and light on seed germination of three Opuntia species from semiarid lands of central Mexico.</title>
        <authorList>
            <person name="Delgado-Sanchez P."/>
            <person name="Jimenez-Bremont J.F."/>
            <person name="Guerrero-Gonzalez Mde L."/>
            <person name="Flores J."/>
        </authorList>
    </citation>
    <scope>NUCLEOTIDE SEQUENCE</scope>
    <source>
        <tissue evidence="10">Cladode</tissue>
    </source>
</reference>
<comment type="subcellular location">
    <subcellularLocation>
        <location evidence="1">Plastid</location>
        <location evidence="1">Chloroplast</location>
    </subcellularLocation>
</comment>
<keyword evidence="5" id="KW-0378">Hydrolase</keyword>
<sequence>MAISLFNMQALPFTSTPKINHRHENSVPKPIFSRKFPCPWLEIGVFSTKKRAMMNVRPRAMSNSAPLTMDKPSGEGMNIDKSLTGRWREIHGENNWAGLLDPMDPLLRSELTRYGEMSQACYDAFDNDPYSKYCGSCKYPRTELFVALDMEYHGYEVARYLYATSTIKLPNFFTQSKVPDVWSKYSNWIGFVAVSSDEMSKKLGRRDIVICWRGTVTRVEWVHDWMVFLKPITENGIPSSDPNIKVESGFLDLYTDKQPDCPYSKFSVREQVLSEIKHQMEVHQDEEISITTTGHSLGSALATLSAFDIADVGIHIGRNGRPVPVTVFSFAGPRVGNMQFKDRLEGLGVKVLRVVNVRDVVPKTPGMVLNENAMGLIKLTHAEARSYIHVGVELELDQKHSPYLKDTEDAGCCHDLEGYLHLLDGYHGKGKKFELATGRDIALVNKSCDFLKDEYLIPPAWQQEKNKGMMRGEDGRWMLVERPLLLDDHPDHTHERLKQLGLAPLPQ</sequence>
<evidence type="ECO:0000256" key="8">
    <source>
        <dbReference type="ARBA" id="ARBA00023098"/>
    </source>
</evidence>
<dbReference type="InterPro" id="IPR002921">
    <property type="entry name" value="Fungal_lipase-type"/>
</dbReference>
<dbReference type="FunFam" id="3.40.50.1820:FF:000065">
    <property type="entry name" value="Phospholipase A1-II 3"/>
    <property type="match status" value="1"/>
</dbReference>
<evidence type="ECO:0000256" key="4">
    <source>
        <dbReference type="ARBA" id="ARBA00022640"/>
    </source>
</evidence>
<evidence type="ECO:0000256" key="5">
    <source>
        <dbReference type="ARBA" id="ARBA00022801"/>
    </source>
</evidence>
<dbReference type="GO" id="GO:0016042">
    <property type="term" value="P:lipid catabolic process"/>
    <property type="evidence" value="ECO:0007669"/>
    <property type="project" value="UniProtKB-KW"/>
</dbReference>
<accession>A0A7C9ENR6</accession>
<dbReference type="Gene3D" id="3.40.50.1820">
    <property type="entry name" value="alpha/beta hydrolase"/>
    <property type="match status" value="1"/>
</dbReference>
<evidence type="ECO:0000256" key="6">
    <source>
        <dbReference type="ARBA" id="ARBA00022946"/>
    </source>
</evidence>
<reference evidence="10" key="2">
    <citation type="submission" date="2020-07" db="EMBL/GenBank/DDBJ databases">
        <authorList>
            <person name="Vera ALvarez R."/>
            <person name="Arias-Moreno D.M."/>
            <person name="Jimenez-Jacinto V."/>
            <person name="Jimenez-Bremont J.F."/>
            <person name="Swaminathan K."/>
            <person name="Moose S.P."/>
            <person name="Guerrero-Gonzalez M.L."/>
            <person name="Marino-Ramirez L."/>
            <person name="Landsman D."/>
            <person name="Rodriguez-Kessler M."/>
            <person name="Delgado-Sanchez P."/>
        </authorList>
    </citation>
    <scope>NUCLEOTIDE SEQUENCE</scope>
    <source>
        <tissue evidence="10">Cladode</tissue>
    </source>
</reference>
<evidence type="ECO:0000259" key="9">
    <source>
        <dbReference type="Pfam" id="PF01764"/>
    </source>
</evidence>
<feature type="domain" description="Fungal lipase-type" evidence="9">
    <location>
        <begin position="209"/>
        <end position="367"/>
    </location>
</feature>
<dbReference type="AlphaFoldDB" id="A0A7C9ENR6"/>
<dbReference type="Pfam" id="PF01764">
    <property type="entry name" value="Lipase_3"/>
    <property type="match status" value="1"/>
</dbReference>
<evidence type="ECO:0000256" key="2">
    <source>
        <dbReference type="ARBA" id="ARBA00010701"/>
    </source>
</evidence>
<dbReference type="SUPFAM" id="SSF53474">
    <property type="entry name" value="alpha/beta-Hydrolases"/>
    <property type="match status" value="1"/>
</dbReference>
<dbReference type="InterPro" id="IPR029058">
    <property type="entry name" value="AB_hydrolase_fold"/>
</dbReference>
<proteinExistence type="inferred from homology"/>
<name>A0A7C9ENR6_OPUST</name>
<keyword evidence="7" id="KW-0442">Lipid degradation</keyword>
<dbReference type="GO" id="GO:0047714">
    <property type="term" value="F:galactolipase activity"/>
    <property type="evidence" value="ECO:0007669"/>
    <property type="project" value="UniProtKB-ARBA"/>
</dbReference>
<evidence type="ECO:0000256" key="3">
    <source>
        <dbReference type="ARBA" id="ARBA00022528"/>
    </source>
</evidence>
<keyword evidence="6" id="KW-0809">Transit peptide</keyword>
<dbReference type="PANTHER" id="PTHR31403">
    <property type="entry name" value="PHOSPHOLIPASE A1-IBETA2, CHLOROPLASTIC"/>
    <property type="match status" value="1"/>
</dbReference>
<evidence type="ECO:0000256" key="7">
    <source>
        <dbReference type="ARBA" id="ARBA00022963"/>
    </source>
</evidence>